<name>A0A7W9CG62_9CAUL</name>
<keyword evidence="2" id="KW-1185">Reference proteome</keyword>
<proteinExistence type="predicted"/>
<organism evidence="1 2">
    <name type="scientific">Brevundimonas variabilis</name>
    <dbReference type="NCBI Taxonomy" id="74312"/>
    <lineage>
        <taxon>Bacteria</taxon>
        <taxon>Pseudomonadati</taxon>
        <taxon>Pseudomonadota</taxon>
        <taxon>Alphaproteobacteria</taxon>
        <taxon>Caulobacterales</taxon>
        <taxon>Caulobacteraceae</taxon>
        <taxon>Brevundimonas</taxon>
    </lineage>
</organism>
<dbReference type="EMBL" id="JACHOR010000001">
    <property type="protein sequence ID" value="MBB5745043.1"/>
    <property type="molecule type" value="Genomic_DNA"/>
</dbReference>
<dbReference type="Proteomes" id="UP000545037">
    <property type="component" value="Unassembled WGS sequence"/>
</dbReference>
<sequence>MRLLDEGTDVWRPVAAERLGETTYRLASIPVPDDETWSFQPGDIVVAERSSHDDDAPLIAVAKATDFDAPSWDARRRVA</sequence>
<evidence type="ECO:0000313" key="2">
    <source>
        <dbReference type="Proteomes" id="UP000545037"/>
    </source>
</evidence>
<gene>
    <name evidence="1" type="ORF">GGR13_000615</name>
</gene>
<protein>
    <submittedName>
        <fullName evidence="1">Uncharacterized protein</fullName>
    </submittedName>
</protein>
<accession>A0A7W9CG62</accession>
<dbReference type="AlphaFoldDB" id="A0A7W9CG62"/>
<reference evidence="1 2" key="1">
    <citation type="submission" date="2020-08" db="EMBL/GenBank/DDBJ databases">
        <title>Genomic Encyclopedia of Type Strains, Phase IV (KMG-IV): sequencing the most valuable type-strain genomes for metagenomic binning, comparative biology and taxonomic classification.</title>
        <authorList>
            <person name="Goeker M."/>
        </authorList>
    </citation>
    <scope>NUCLEOTIDE SEQUENCE [LARGE SCALE GENOMIC DNA]</scope>
    <source>
        <strain evidence="1 2">DSM 4737</strain>
    </source>
</reference>
<evidence type="ECO:0000313" key="1">
    <source>
        <dbReference type="EMBL" id="MBB5745043.1"/>
    </source>
</evidence>
<comment type="caution">
    <text evidence="1">The sequence shown here is derived from an EMBL/GenBank/DDBJ whole genome shotgun (WGS) entry which is preliminary data.</text>
</comment>